<evidence type="ECO:0000256" key="1">
    <source>
        <dbReference type="SAM" id="MobiDB-lite"/>
    </source>
</evidence>
<proteinExistence type="predicted"/>
<dbReference type="AlphaFoldDB" id="A0A165NX83"/>
<reference evidence="2 3" key="1">
    <citation type="journal article" date="2016" name="Mol. Biol. Evol.">
        <title>Comparative Genomics of Early-Diverging Mushroom-Forming Fungi Provides Insights into the Origins of Lignocellulose Decay Capabilities.</title>
        <authorList>
            <person name="Nagy L.G."/>
            <person name="Riley R."/>
            <person name="Tritt A."/>
            <person name="Adam C."/>
            <person name="Daum C."/>
            <person name="Floudas D."/>
            <person name="Sun H."/>
            <person name="Yadav J.S."/>
            <person name="Pangilinan J."/>
            <person name="Larsson K.H."/>
            <person name="Matsuura K."/>
            <person name="Barry K."/>
            <person name="Labutti K."/>
            <person name="Kuo R."/>
            <person name="Ohm R.A."/>
            <person name="Bhattacharya S.S."/>
            <person name="Shirouzu T."/>
            <person name="Yoshinaga Y."/>
            <person name="Martin F.M."/>
            <person name="Grigoriev I.V."/>
            <person name="Hibbett D.S."/>
        </authorList>
    </citation>
    <scope>NUCLEOTIDE SEQUENCE [LARGE SCALE GENOMIC DNA]</scope>
    <source>
        <strain evidence="2 3">L-15889</strain>
    </source>
</reference>
<feature type="compositionally biased region" description="Low complexity" evidence="1">
    <location>
        <begin position="78"/>
        <end position="90"/>
    </location>
</feature>
<sequence>MPHRYRSPTDSPQLSPQPTPSPPQSRPPAKSTRTHEKHKRQRGGKEIEHTSRPPQEQEQEQEQDYDVDEEHHRKRARTTTALSQTSTTARPTAALHTSNGTPQPEPQADQVHGNTTSKQVDVIQQPHRADKNKKNRQSALAATTPFGRSEYKKFMKGLKDALKLKHMSQAPVPYNDLWTAARVVPRLVGPLENSDHLVKVGSWLHARRDVDLSDGGPVIDEEDLAELPKSELRRLRDVFERLLAVFPTIQRLLPEMQKRNNDSDKQALIDLIDRAQSGGRTDDISRLRYEILYYLPRVEGIDTPDPKLEKDSRGWSCHATARMLCPRELRDEYDSDPAKFCQEVRNGQRKIDHDDWPTLAYSETEYDPENLDSGLLKSAFLLRCWLCLFKGPSSARANGHGTTRKGGRRVVAQTYNITRVDEYSLCYTVLLARFLLNSIHDWSANDGVFIGTAFWANLMALFDDKKWRDDTLAWWNEQAFGIKRPGIRTSAATISRDGPSTVSKLQEQRAARRRLQRQSSAASAT</sequence>
<organism evidence="2 3">
    <name type="scientific">Daedalea quercina L-15889</name>
    <dbReference type="NCBI Taxonomy" id="1314783"/>
    <lineage>
        <taxon>Eukaryota</taxon>
        <taxon>Fungi</taxon>
        <taxon>Dikarya</taxon>
        <taxon>Basidiomycota</taxon>
        <taxon>Agaricomycotina</taxon>
        <taxon>Agaricomycetes</taxon>
        <taxon>Polyporales</taxon>
        <taxon>Fomitopsis</taxon>
    </lineage>
</organism>
<protein>
    <submittedName>
        <fullName evidence="2">Uncharacterized protein</fullName>
    </submittedName>
</protein>
<evidence type="ECO:0000313" key="2">
    <source>
        <dbReference type="EMBL" id="KZT67492.1"/>
    </source>
</evidence>
<feature type="compositionally biased region" description="Acidic residues" evidence="1">
    <location>
        <begin position="57"/>
        <end position="68"/>
    </location>
</feature>
<evidence type="ECO:0000313" key="3">
    <source>
        <dbReference type="Proteomes" id="UP000076727"/>
    </source>
</evidence>
<feature type="compositionally biased region" description="Pro residues" evidence="1">
    <location>
        <begin position="15"/>
        <end position="26"/>
    </location>
</feature>
<accession>A0A165NX83</accession>
<name>A0A165NX83_9APHY</name>
<dbReference type="EMBL" id="KV429076">
    <property type="protein sequence ID" value="KZT67492.1"/>
    <property type="molecule type" value="Genomic_DNA"/>
</dbReference>
<dbReference type="InterPro" id="IPR046521">
    <property type="entry name" value="DUF6698"/>
</dbReference>
<dbReference type="STRING" id="1314783.A0A165NX83"/>
<keyword evidence="3" id="KW-1185">Reference proteome</keyword>
<dbReference type="Pfam" id="PF20414">
    <property type="entry name" value="DUF6698"/>
    <property type="match status" value="1"/>
</dbReference>
<feature type="region of interest" description="Disordered" evidence="1">
    <location>
        <begin position="1"/>
        <end position="118"/>
    </location>
</feature>
<dbReference type="Proteomes" id="UP000076727">
    <property type="component" value="Unassembled WGS sequence"/>
</dbReference>
<dbReference type="OrthoDB" id="2803957at2759"/>
<gene>
    <name evidence="2" type="ORF">DAEQUDRAFT_394739</name>
</gene>